<evidence type="ECO:0000259" key="1">
    <source>
        <dbReference type="Pfam" id="PF03372"/>
    </source>
</evidence>
<keyword evidence="3" id="KW-1185">Reference proteome</keyword>
<dbReference type="GO" id="GO:0004527">
    <property type="term" value="F:exonuclease activity"/>
    <property type="evidence" value="ECO:0007669"/>
    <property type="project" value="UniProtKB-KW"/>
</dbReference>
<gene>
    <name evidence="2" type="ORF">SAMN05421811_10268</name>
</gene>
<accession>A0A1I0BW49</accession>
<feature type="domain" description="Endonuclease/exonuclease/phosphatase" evidence="1">
    <location>
        <begin position="5"/>
        <end position="258"/>
    </location>
</feature>
<name>A0A1I0BW49_9ACTN</name>
<protein>
    <submittedName>
        <fullName evidence="2">Metal-dependent hydrolase, endonuclease/exonuclease/phosphatase family</fullName>
    </submittedName>
</protein>
<keyword evidence="2" id="KW-0540">Nuclease</keyword>
<keyword evidence="2" id="KW-0269">Exonuclease</keyword>
<keyword evidence="2" id="KW-0378">Hydrolase</keyword>
<dbReference type="EMBL" id="FOHX01000002">
    <property type="protein sequence ID" value="SET10575.1"/>
    <property type="molecule type" value="Genomic_DNA"/>
</dbReference>
<dbReference type="Pfam" id="PF03372">
    <property type="entry name" value="Exo_endo_phos"/>
    <property type="match status" value="1"/>
</dbReference>
<dbReference type="RefSeq" id="WP_177240489.1">
    <property type="nucleotide sequence ID" value="NZ_FOHX01000002.1"/>
</dbReference>
<reference evidence="2 3" key="1">
    <citation type="submission" date="2016-10" db="EMBL/GenBank/DDBJ databases">
        <authorList>
            <person name="de Groot N.N."/>
        </authorList>
    </citation>
    <scope>NUCLEOTIDE SEQUENCE [LARGE SCALE GENOMIC DNA]</scope>
    <source>
        <strain evidence="2 3">CGMCC 4.5598</strain>
    </source>
</reference>
<dbReference type="Gene3D" id="3.60.10.10">
    <property type="entry name" value="Endonuclease/exonuclease/phosphatase"/>
    <property type="match status" value="1"/>
</dbReference>
<keyword evidence="2" id="KW-0255">Endonuclease</keyword>
<dbReference type="Proteomes" id="UP000199361">
    <property type="component" value="Unassembled WGS sequence"/>
</dbReference>
<dbReference type="AlphaFoldDB" id="A0A1I0BW49"/>
<dbReference type="InterPro" id="IPR036691">
    <property type="entry name" value="Endo/exonu/phosph_ase_sf"/>
</dbReference>
<sequence>MRITSLNTWGGAMFDELAPWLGGCDADVLCLQEVTHTPTAAGWTRFDDDDRSLPQRADLLGDVRARLPRHHALFSACDSGPVQDHEHRVHQQDFGLATFVAPAFPVVGVRSGFAHGEYADHGDRWPSDGRPRVALAVRVFDRRAGRFATVVNFHGLRDASGKADTPARRAQAERLADLVAGAREKGDLTVVCGDFNVLPGSETFQVLGGLDLVDLVRDADTRTSRYPKPVRHASYLLVSEPDAVTRFEIVAAPEVSDHRALTLDLWG</sequence>
<dbReference type="InterPro" id="IPR005135">
    <property type="entry name" value="Endo/exonuclease/phosphatase"/>
</dbReference>
<dbReference type="SUPFAM" id="SSF56219">
    <property type="entry name" value="DNase I-like"/>
    <property type="match status" value="1"/>
</dbReference>
<dbReference type="STRING" id="568860.SAMN05421811_10268"/>
<evidence type="ECO:0000313" key="2">
    <source>
        <dbReference type="EMBL" id="SET10575.1"/>
    </source>
</evidence>
<proteinExistence type="predicted"/>
<organism evidence="2 3">
    <name type="scientific">Nonomuraea wenchangensis</name>
    <dbReference type="NCBI Taxonomy" id="568860"/>
    <lineage>
        <taxon>Bacteria</taxon>
        <taxon>Bacillati</taxon>
        <taxon>Actinomycetota</taxon>
        <taxon>Actinomycetes</taxon>
        <taxon>Streptosporangiales</taxon>
        <taxon>Streptosporangiaceae</taxon>
        <taxon>Nonomuraea</taxon>
    </lineage>
</organism>
<evidence type="ECO:0000313" key="3">
    <source>
        <dbReference type="Proteomes" id="UP000199361"/>
    </source>
</evidence>
<dbReference type="GO" id="GO:0004519">
    <property type="term" value="F:endonuclease activity"/>
    <property type="evidence" value="ECO:0007669"/>
    <property type="project" value="UniProtKB-KW"/>
</dbReference>